<organism evidence="1 2">
    <name type="scientific">Cichorium intybus</name>
    <name type="common">Chicory</name>
    <dbReference type="NCBI Taxonomy" id="13427"/>
    <lineage>
        <taxon>Eukaryota</taxon>
        <taxon>Viridiplantae</taxon>
        <taxon>Streptophyta</taxon>
        <taxon>Embryophyta</taxon>
        <taxon>Tracheophyta</taxon>
        <taxon>Spermatophyta</taxon>
        <taxon>Magnoliopsida</taxon>
        <taxon>eudicotyledons</taxon>
        <taxon>Gunneridae</taxon>
        <taxon>Pentapetalae</taxon>
        <taxon>asterids</taxon>
        <taxon>campanulids</taxon>
        <taxon>Asterales</taxon>
        <taxon>Asteraceae</taxon>
        <taxon>Cichorioideae</taxon>
        <taxon>Cichorieae</taxon>
        <taxon>Cichoriinae</taxon>
        <taxon>Cichorium</taxon>
    </lineage>
</organism>
<evidence type="ECO:0000313" key="2">
    <source>
        <dbReference type="Proteomes" id="UP001055811"/>
    </source>
</evidence>
<dbReference type="Proteomes" id="UP001055811">
    <property type="component" value="Linkage Group LG01"/>
</dbReference>
<protein>
    <submittedName>
        <fullName evidence="1">Uncharacterized protein</fullName>
    </submittedName>
</protein>
<keyword evidence="2" id="KW-1185">Reference proteome</keyword>
<reference evidence="1 2" key="2">
    <citation type="journal article" date="2022" name="Mol. Ecol. Resour.">
        <title>The genomes of chicory, endive, great burdock and yacon provide insights into Asteraceae paleo-polyploidization history and plant inulin production.</title>
        <authorList>
            <person name="Fan W."/>
            <person name="Wang S."/>
            <person name="Wang H."/>
            <person name="Wang A."/>
            <person name="Jiang F."/>
            <person name="Liu H."/>
            <person name="Zhao H."/>
            <person name="Xu D."/>
            <person name="Zhang Y."/>
        </authorList>
    </citation>
    <scope>NUCLEOTIDE SEQUENCE [LARGE SCALE GENOMIC DNA]</scope>
    <source>
        <strain evidence="2">cv. Punajuju</strain>
        <tissue evidence="1">Leaves</tissue>
    </source>
</reference>
<comment type="caution">
    <text evidence="1">The sequence shown here is derived from an EMBL/GenBank/DDBJ whole genome shotgun (WGS) entry which is preliminary data.</text>
</comment>
<dbReference type="EMBL" id="CM042009">
    <property type="protein sequence ID" value="KAI3788328.1"/>
    <property type="molecule type" value="Genomic_DNA"/>
</dbReference>
<proteinExistence type="predicted"/>
<reference evidence="2" key="1">
    <citation type="journal article" date="2022" name="Mol. Ecol. Resour.">
        <title>The genomes of chicory, endive, great burdock and yacon provide insights into Asteraceae palaeo-polyploidization history and plant inulin production.</title>
        <authorList>
            <person name="Fan W."/>
            <person name="Wang S."/>
            <person name="Wang H."/>
            <person name="Wang A."/>
            <person name="Jiang F."/>
            <person name="Liu H."/>
            <person name="Zhao H."/>
            <person name="Xu D."/>
            <person name="Zhang Y."/>
        </authorList>
    </citation>
    <scope>NUCLEOTIDE SEQUENCE [LARGE SCALE GENOMIC DNA]</scope>
    <source>
        <strain evidence="2">cv. Punajuju</strain>
    </source>
</reference>
<sequence length="124" mass="14519">MRLIKSLEIFGKMKRMWQIWHLLFLKRACSFSVYEEYGFLTLIDVLKKSFRKGEKSTAPELGSWVLMFLFSRNLTKGEGYTGGLHETVQGSGIINSTNKQLMLQECKLEQTIKHWTAFLMRLIH</sequence>
<evidence type="ECO:0000313" key="1">
    <source>
        <dbReference type="EMBL" id="KAI3788328.1"/>
    </source>
</evidence>
<name>A0ACB9GZ23_CICIN</name>
<accession>A0ACB9GZ23</accession>
<gene>
    <name evidence="1" type="ORF">L2E82_01089</name>
</gene>